<dbReference type="HOGENOM" id="CLU_1374533_0_0_1"/>
<dbReference type="EMBL" id="JH992969">
    <property type="protein sequence ID" value="EKX53842.1"/>
    <property type="molecule type" value="Genomic_DNA"/>
</dbReference>
<dbReference type="OrthoDB" id="10492719at2759"/>
<reference evidence="1 3" key="1">
    <citation type="journal article" date="2012" name="Nature">
        <title>Algal genomes reveal evolutionary mosaicism and the fate of nucleomorphs.</title>
        <authorList>
            <consortium name="DOE Joint Genome Institute"/>
            <person name="Curtis B.A."/>
            <person name="Tanifuji G."/>
            <person name="Burki F."/>
            <person name="Gruber A."/>
            <person name="Irimia M."/>
            <person name="Maruyama S."/>
            <person name="Arias M.C."/>
            <person name="Ball S.G."/>
            <person name="Gile G.H."/>
            <person name="Hirakawa Y."/>
            <person name="Hopkins J.F."/>
            <person name="Kuo A."/>
            <person name="Rensing S.A."/>
            <person name="Schmutz J."/>
            <person name="Symeonidi A."/>
            <person name="Elias M."/>
            <person name="Eveleigh R.J."/>
            <person name="Herman E.K."/>
            <person name="Klute M.J."/>
            <person name="Nakayama T."/>
            <person name="Obornik M."/>
            <person name="Reyes-Prieto A."/>
            <person name="Armbrust E.V."/>
            <person name="Aves S.J."/>
            <person name="Beiko R.G."/>
            <person name="Coutinho P."/>
            <person name="Dacks J.B."/>
            <person name="Durnford D.G."/>
            <person name="Fast N.M."/>
            <person name="Green B.R."/>
            <person name="Grisdale C.J."/>
            <person name="Hempel F."/>
            <person name="Henrissat B."/>
            <person name="Hoppner M.P."/>
            <person name="Ishida K."/>
            <person name="Kim E."/>
            <person name="Koreny L."/>
            <person name="Kroth P.G."/>
            <person name="Liu Y."/>
            <person name="Malik S.B."/>
            <person name="Maier U.G."/>
            <person name="McRose D."/>
            <person name="Mock T."/>
            <person name="Neilson J.A."/>
            <person name="Onodera N.T."/>
            <person name="Poole A.M."/>
            <person name="Pritham E.J."/>
            <person name="Richards T.A."/>
            <person name="Rocap G."/>
            <person name="Roy S.W."/>
            <person name="Sarai C."/>
            <person name="Schaack S."/>
            <person name="Shirato S."/>
            <person name="Slamovits C.H."/>
            <person name="Spencer D.F."/>
            <person name="Suzuki S."/>
            <person name="Worden A.Z."/>
            <person name="Zauner S."/>
            <person name="Barry K."/>
            <person name="Bell C."/>
            <person name="Bharti A.K."/>
            <person name="Crow J.A."/>
            <person name="Grimwood J."/>
            <person name="Kramer R."/>
            <person name="Lindquist E."/>
            <person name="Lucas S."/>
            <person name="Salamov A."/>
            <person name="McFadden G.I."/>
            <person name="Lane C.E."/>
            <person name="Keeling P.J."/>
            <person name="Gray M.W."/>
            <person name="Grigoriev I.V."/>
            <person name="Archibald J.M."/>
        </authorList>
    </citation>
    <scope>NUCLEOTIDE SEQUENCE</scope>
    <source>
        <strain evidence="1 3">CCMP2712</strain>
    </source>
</reference>
<accession>L1JZR4</accession>
<keyword evidence="3" id="KW-1185">Reference proteome</keyword>
<evidence type="ECO:0000313" key="2">
    <source>
        <dbReference type="EnsemblProtists" id="EKX53842"/>
    </source>
</evidence>
<sequence>MQRCVVAIRIKSVYGELAYFKDDNGRFSSDINKAYTLKMRAKTKYELVVEFGTYMLLQSPDNVHIVSMSIEGGMLEKEMQSKKAVQSDGEKTIGFLWWDTSSFDETKVSKREKLEFVIVLSVQGLKGPGKDNHHLVKTKLLFKFYNPNEEKMMKKGLPLGALKIHCALSNTSKVTSVTCADLQHVEELVIVGNPAEAVQ</sequence>
<evidence type="ECO:0000313" key="1">
    <source>
        <dbReference type="EMBL" id="EKX53842.1"/>
    </source>
</evidence>
<gene>
    <name evidence="1" type="ORF">GUITHDRAFT_100808</name>
</gene>
<reference evidence="3" key="2">
    <citation type="submission" date="2012-11" db="EMBL/GenBank/DDBJ databases">
        <authorList>
            <person name="Kuo A."/>
            <person name="Curtis B.A."/>
            <person name="Tanifuji G."/>
            <person name="Burki F."/>
            <person name="Gruber A."/>
            <person name="Irimia M."/>
            <person name="Maruyama S."/>
            <person name="Arias M.C."/>
            <person name="Ball S.G."/>
            <person name="Gile G.H."/>
            <person name="Hirakawa Y."/>
            <person name="Hopkins J.F."/>
            <person name="Rensing S.A."/>
            <person name="Schmutz J."/>
            <person name="Symeonidi A."/>
            <person name="Elias M."/>
            <person name="Eveleigh R.J."/>
            <person name="Herman E.K."/>
            <person name="Klute M.J."/>
            <person name="Nakayama T."/>
            <person name="Obornik M."/>
            <person name="Reyes-Prieto A."/>
            <person name="Armbrust E.V."/>
            <person name="Aves S.J."/>
            <person name="Beiko R.G."/>
            <person name="Coutinho P."/>
            <person name="Dacks J.B."/>
            <person name="Durnford D.G."/>
            <person name="Fast N.M."/>
            <person name="Green B.R."/>
            <person name="Grisdale C."/>
            <person name="Hempe F."/>
            <person name="Henrissat B."/>
            <person name="Hoppner M.P."/>
            <person name="Ishida K.-I."/>
            <person name="Kim E."/>
            <person name="Koreny L."/>
            <person name="Kroth P.G."/>
            <person name="Liu Y."/>
            <person name="Malik S.-B."/>
            <person name="Maier U.G."/>
            <person name="McRose D."/>
            <person name="Mock T."/>
            <person name="Neilson J.A."/>
            <person name="Onodera N.T."/>
            <person name="Poole A.M."/>
            <person name="Pritham E.J."/>
            <person name="Richards T.A."/>
            <person name="Rocap G."/>
            <person name="Roy S.W."/>
            <person name="Sarai C."/>
            <person name="Schaack S."/>
            <person name="Shirato S."/>
            <person name="Slamovits C.H."/>
            <person name="Spencer D.F."/>
            <person name="Suzuki S."/>
            <person name="Worden A.Z."/>
            <person name="Zauner S."/>
            <person name="Barry K."/>
            <person name="Bell C."/>
            <person name="Bharti A.K."/>
            <person name="Crow J.A."/>
            <person name="Grimwood J."/>
            <person name="Kramer R."/>
            <person name="Lindquist E."/>
            <person name="Lucas S."/>
            <person name="Salamov A."/>
            <person name="McFadden G.I."/>
            <person name="Lane C.E."/>
            <person name="Keeling P.J."/>
            <person name="Gray M.W."/>
            <person name="Grigoriev I.V."/>
            <person name="Archibald J.M."/>
        </authorList>
    </citation>
    <scope>NUCLEOTIDE SEQUENCE</scope>
    <source>
        <strain evidence="3">CCMP2712</strain>
    </source>
</reference>
<dbReference type="Proteomes" id="UP000011087">
    <property type="component" value="Unassembled WGS sequence"/>
</dbReference>
<dbReference type="RefSeq" id="XP_005840822.1">
    <property type="nucleotide sequence ID" value="XM_005840765.1"/>
</dbReference>
<proteinExistence type="predicted"/>
<reference evidence="2" key="3">
    <citation type="submission" date="2016-03" db="UniProtKB">
        <authorList>
            <consortium name="EnsemblProtists"/>
        </authorList>
    </citation>
    <scope>IDENTIFICATION</scope>
</reference>
<dbReference type="Pfam" id="PF15043">
    <property type="entry name" value="CNRIP1"/>
    <property type="match status" value="1"/>
</dbReference>
<evidence type="ECO:0000313" key="3">
    <source>
        <dbReference type="Proteomes" id="UP000011087"/>
    </source>
</evidence>
<dbReference type="PaxDb" id="55529-EKX53842"/>
<protein>
    <submittedName>
        <fullName evidence="1 2">Uncharacterized protein</fullName>
    </submittedName>
</protein>
<dbReference type="AlphaFoldDB" id="L1JZR4"/>
<dbReference type="GeneID" id="17310440"/>
<organism evidence="1">
    <name type="scientific">Guillardia theta (strain CCMP2712)</name>
    <name type="common">Cryptophyte</name>
    <dbReference type="NCBI Taxonomy" id="905079"/>
    <lineage>
        <taxon>Eukaryota</taxon>
        <taxon>Cryptophyceae</taxon>
        <taxon>Pyrenomonadales</taxon>
        <taxon>Geminigeraceae</taxon>
        <taxon>Guillardia</taxon>
    </lineage>
</organism>
<name>L1JZR4_GUITC</name>
<dbReference type="InterPro" id="IPR029204">
    <property type="entry name" value="CNRIP1"/>
</dbReference>
<dbReference type="EnsemblProtists" id="EKX53842">
    <property type="protein sequence ID" value="EKX53842"/>
    <property type="gene ID" value="GUITHDRAFT_100808"/>
</dbReference>
<dbReference type="KEGG" id="gtt:GUITHDRAFT_100808"/>